<dbReference type="InterPro" id="IPR044644">
    <property type="entry name" value="DinF-like"/>
</dbReference>
<evidence type="ECO:0000313" key="7">
    <source>
        <dbReference type="EMBL" id="KAK9811654.1"/>
    </source>
</evidence>
<keyword evidence="3 6" id="KW-0812">Transmembrane</keyword>
<keyword evidence="8" id="KW-1185">Reference proteome</keyword>
<evidence type="ECO:0000256" key="2">
    <source>
        <dbReference type="ARBA" id="ARBA00010199"/>
    </source>
</evidence>
<gene>
    <name evidence="7" type="ORF">WJX72_007696</name>
</gene>
<feature type="transmembrane region" description="Helical" evidence="6">
    <location>
        <begin position="64"/>
        <end position="89"/>
    </location>
</feature>
<dbReference type="GO" id="GO:0016020">
    <property type="term" value="C:membrane"/>
    <property type="evidence" value="ECO:0007669"/>
    <property type="project" value="UniProtKB-SubCell"/>
</dbReference>
<dbReference type="GO" id="GO:0015297">
    <property type="term" value="F:antiporter activity"/>
    <property type="evidence" value="ECO:0007669"/>
    <property type="project" value="InterPro"/>
</dbReference>
<evidence type="ECO:0000256" key="5">
    <source>
        <dbReference type="ARBA" id="ARBA00023136"/>
    </source>
</evidence>
<sequence length="415" mass="43264">MAVIDTAIVGRLGTIQLGAVGLSNLVFFFCTVFFSFLLVVVTPKVANAVANNDNKLASESTAHALWVALICGVGLTVALFLGAPGLVAAFGTEPAIAAQAVPHLRMRSLAAPAVILMYVATGAFRGFKDTRTPLFAGTAQNLVNFSLDLFLVFGLGMGVLGAATAATAANYIGLAVMLVMLVRKNVLDVGDLRSLPTAAEVRPMAVAGFALAFCIGSVMTAVVSATTMATAMGAATLAAHTIVKQIIDFCNNIFGTFSTVAQTLVAASLGRDNKAEARNMMGRLLQLGITAGSIVAALLLLGQSQLASLFTTDPAVLTQTQRVLPLVACILPFAPCATTLEGTLLGAFNITHVAMRTVVSAVVSCSWLYLVAPRYDLGLLGVWVGVVLLVLTNCLCDAWKLNSRWSPLADEDDRP</sequence>
<keyword evidence="5 6" id="KW-0472">Membrane</keyword>
<dbReference type="InterPro" id="IPR002528">
    <property type="entry name" value="MATE_fam"/>
</dbReference>
<dbReference type="Pfam" id="PF01554">
    <property type="entry name" value="MatE"/>
    <property type="match status" value="2"/>
</dbReference>
<evidence type="ECO:0000256" key="6">
    <source>
        <dbReference type="SAM" id="Phobius"/>
    </source>
</evidence>
<comment type="similarity">
    <text evidence="2">Belongs to the multi antimicrobial extrusion (MATE) (TC 2.A.66.1) family.</text>
</comment>
<dbReference type="AlphaFoldDB" id="A0AAW1PU57"/>
<protein>
    <submittedName>
        <fullName evidence="7">Uncharacterized protein</fullName>
    </submittedName>
</protein>
<organism evidence="7 8">
    <name type="scientific">[Myrmecia] bisecta</name>
    <dbReference type="NCBI Taxonomy" id="41462"/>
    <lineage>
        <taxon>Eukaryota</taxon>
        <taxon>Viridiplantae</taxon>
        <taxon>Chlorophyta</taxon>
        <taxon>core chlorophytes</taxon>
        <taxon>Trebouxiophyceae</taxon>
        <taxon>Trebouxiales</taxon>
        <taxon>Trebouxiaceae</taxon>
        <taxon>Myrmecia</taxon>
    </lineage>
</organism>
<feature type="transmembrane region" description="Helical" evidence="6">
    <location>
        <begin position="323"/>
        <end position="346"/>
    </location>
</feature>
<dbReference type="PANTHER" id="PTHR42893:SF46">
    <property type="entry name" value="PROTEIN DETOXIFICATION 44, CHLOROPLASTIC"/>
    <property type="match status" value="1"/>
</dbReference>
<comment type="subcellular location">
    <subcellularLocation>
        <location evidence="1">Membrane</location>
        <topology evidence="1">Multi-pass membrane protein</topology>
    </subcellularLocation>
</comment>
<accession>A0AAW1PU57</accession>
<evidence type="ECO:0000256" key="1">
    <source>
        <dbReference type="ARBA" id="ARBA00004141"/>
    </source>
</evidence>
<evidence type="ECO:0000313" key="8">
    <source>
        <dbReference type="Proteomes" id="UP001489004"/>
    </source>
</evidence>
<comment type="caution">
    <text evidence="7">The sequence shown here is derived from an EMBL/GenBank/DDBJ whole genome shotgun (WGS) entry which is preliminary data.</text>
</comment>
<proteinExistence type="inferred from homology"/>
<dbReference type="NCBIfam" id="TIGR00797">
    <property type="entry name" value="matE"/>
    <property type="match status" value="1"/>
</dbReference>
<dbReference type="Proteomes" id="UP001489004">
    <property type="component" value="Unassembled WGS sequence"/>
</dbReference>
<feature type="transmembrane region" description="Helical" evidence="6">
    <location>
        <begin position="353"/>
        <end position="371"/>
    </location>
</feature>
<name>A0AAW1PU57_9CHLO</name>
<dbReference type="PANTHER" id="PTHR42893">
    <property type="entry name" value="PROTEIN DETOXIFICATION 44, CHLOROPLASTIC-RELATED"/>
    <property type="match status" value="1"/>
</dbReference>
<dbReference type="EMBL" id="JALJOR010000009">
    <property type="protein sequence ID" value="KAK9811654.1"/>
    <property type="molecule type" value="Genomic_DNA"/>
</dbReference>
<feature type="transmembrane region" description="Helical" evidence="6">
    <location>
        <begin position="109"/>
        <end position="127"/>
    </location>
</feature>
<feature type="transmembrane region" description="Helical" evidence="6">
    <location>
        <begin position="201"/>
        <end position="223"/>
    </location>
</feature>
<feature type="transmembrane region" description="Helical" evidence="6">
    <location>
        <begin position="377"/>
        <end position="396"/>
    </location>
</feature>
<feature type="transmembrane region" description="Helical" evidence="6">
    <location>
        <begin position="148"/>
        <end position="181"/>
    </location>
</feature>
<evidence type="ECO:0000256" key="4">
    <source>
        <dbReference type="ARBA" id="ARBA00022989"/>
    </source>
</evidence>
<feature type="transmembrane region" description="Helical" evidence="6">
    <location>
        <begin position="284"/>
        <end position="303"/>
    </location>
</feature>
<evidence type="ECO:0000256" key="3">
    <source>
        <dbReference type="ARBA" id="ARBA00022692"/>
    </source>
</evidence>
<feature type="transmembrane region" description="Helical" evidence="6">
    <location>
        <begin position="25"/>
        <end position="43"/>
    </location>
</feature>
<dbReference type="GO" id="GO:0042910">
    <property type="term" value="F:xenobiotic transmembrane transporter activity"/>
    <property type="evidence" value="ECO:0007669"/>
    <property type="project" value="InterPro"/>
</dbReference>
<keyword evidence="4 6" id="KW-1133">Transmembrane helix</keyword>
<reference evidence="7 8" key="1">
    <citation type="journal article" date="2024" name="Nat. Commun.">
        <title>Phylogenomics reveals the evolutionary origins of lichenization in chlorophyte algae.</title>
        <authorList>
            <person name="Puginier C."/>
            <person name="Libourel C."/>
            <person name="Otte J."/>
            <person name="Skaloud P."/>
            <person name="Haon M."/>
            <person name="Grisel S."/>
            <person name="Petersen M."/>
            <person name="Berrin J.G."/>
            <person name="Delaux P.M."/>
            <person name="Dal Grande F."/>
            <person name="Keller J."/>
        </authorList>
    </citation>
    <scope>NUCLEOTIDE SEQUENCE [LARGE SCALE GENOMIC DNA]</scope>
    <source>
        <strain evidence="7 8">SAG 2043</strain>
    </source>
</reference>